<proteinExistence type="predicted"/>
<gene>
    <name evidence="2" type="ORF">KI387_015847</name>
</gene>
<dbReference type="EMBL" id="JAHRHJ020000003">
    <property type="protein sequence ID" value="KAH9321208.1"/>
    <property type="molecule type" value="Genomic_DNA"/>
</dbReference>
<keyword evidence="3" id="KW-1185">Reference proteome</keyword>
<evidence type="ECO:0000313" key="2">
    <source>
        <dbReference type="EMBL" id="KAH9321208.1"/>
    </source>
</evidence>
<accession>A0AA38GGQ1</accession>
<evidence type="ECO:0000313" key="3">
    <source>
        <dbReference type="Proteomes" id="UP000824469"/>
    </source>
</evidence>
<sequence>MPKEDAEYIGLEEDPSWNRQHAYASAWLYSSKLEFEVEEVNGVNKFLSIEVNYVIEQIVENAPSIDKERAQNKGVHQEDVGMGRGAERGKHAIYNKRGMNINIETRGGVYPEQGGVTLSNMRFMSFENEHIVIALDEKFNSVYVESVDAQEEDSNLNELSTQNKETDGIVEEDEDIDWGKKKLSH</sequence>
<organism evidence="2 3">
    <name type="scientific">Taxus chinensis</name>
    <name type="common">Chinese yew</name>
    <name type="synonym">Taxus wallichiana var. chinensis</name>
    <dbReference type="NCBI Taxonomy" id="29808"/>
    <lineage>
        <taxon>Eukaryota</taxon>
        <taxon>Viridiplantae</taxon>
        <taxon>Streptophyta</taxon>
        <taxon>Embryophyta</taxon>
        <taxon>Tracheophyta</taxon>
        <taxon>Spermatophyta</taxon>
        <taxon>Pinopsida</taxon>
        <taxon>Pinidae</taxon>
        <taxon>Conifers II</taxon>
        <taxon>Cupressales</taxon>
        <taxon>Taxaceae</taxon>
        <taxon>Taxus</taxon>
    </lineage>
</organism>
<protein>
    <submittedName>
        <fullName evidence="2">Uncharacterized protein</fullName>
    </submittedName>
</protein>
<evidence type="ECO:0000256" key="1">
    <source>
        <dbReference type="SAM" id="MobiDB-lite"/>
    </source>
</evidence>
<comment type="caution">
    <text evidence="2">The sequence shown here is derived from an EMBL/GenBank/DDBJ whole genome shotgun (WGS) entry which is preliminary data.</text>
</comment>
<reference evidence="2 3" key="1">
    <citation type="journal article" date="2021" name="Nat. Plants">
        <title>The Taxus genome provides insights into paclitaxel biosynthesis.</title>
        <authorList>
            <person name="Xiong X."/>
            <person name="Gou J."/>
            <person name="Liao Q."/>
            <person name="Li Y."/>
            <person name="Zhou Q."/>
            <person name="Bi G."/>
            <person name="Li C."/>
            <person name="Du R."/>
            <person name="Wang X."/>
            <person name="Sun T."/>
            <person name="Guo L."/>
            <person name="Liang H."/>
            <person name="Lu P."/>
            <person name="Wu Y."/>
            <person name="Zhang Z."/>
            <person name="Ro D.K."/>
            <person name="Shang Y."/>
            <person name="Huang S."/>
            <person name="Yan J."/>
        </authorList>
    </citation>
    <scope>NUCLEOTIDE SEQUENCE [LARGE SCALE GENOMIC DNA]</scope>
    <source>
        <strain evidence="2">Ta-2019</strain>
    </source>
</reference>
<name>A0AA38GGQ1_TAXCH</name>
<dbReference type="AlphaFoldDB" id="A0AA38GGQ1"/>
<dbReference type="Proteomes" id="UP000824469">
    <property type="component" value="Unassembled WGS sequence"/>
</dbReference>
<feature type="region of interest" description="Disordered" evidence="1">
    <location>
        <begin position="150"/>
        <end position="185"/>
    </location>
</feature>